<evidence type="ECO:0000313" key="2">
    <source>
        <dbReference type="Proteomes" id="UP000274429"/>
    </source>
</evidence>
<dbReference type="EMBL" id="UYWX01000120">
    <property type="protein sequence ID" value="VDM17127.1"/>
    <property type="molecule type" value="Genomic_DNA"/>
</dbReference>
<protein>
    <submittedName>
        <fullName evidence="3">Tox-ART-HYD1 domain-containing protein</fullName>
    </submittedName>
</protein>
<evidence type="ECO:0000313" key="1">
    <source>
        <dbReference type="EMBL" id="VDM17127.1"/>
    </source>
</evidence>
<organism evidence="3">
    <name type="scientific">Hydatigena taeniaeformis</name>
    <name type="common">Feline tapeworm</name>
    <name type="synonym">Taenia taeniaeformis</name>
    <dbReference type="NCBI Taxonomy" id="6205"/>
    <lineage>
        <taxon>Eukaryota</taxon>
        <taxon>Metazoa</taxon>
        <taxon>Spiralia</taxon>
        <taxon>Lophotrochozoa</taxon>
        <taxon>Platyhelminthes</taxon>
        <taxon>Cestoda</taxon>
        <taxon>Eucestoda</taxon>
        <taxon>Cyclophyllidea</taxon>
        <taxon>Taeniidae</taxon>
        <taxon>Hydatigera</taxon>
    </lineage>
</organism>
<dbReference type="Proteomes" id="UP000274429">
    <property type="component" value="Unassembled WGS sequence"/>
</dbReference>
<sequence length="169" mass="19081">MPTEPNFNGDSYETIEARWERAYINDGDGKLHKGQRQEDIIEYFRASGGNFHWPDNDSSAYRRADRRLLTTNPGVMEVEVVVLTFPCPSQPGPSSPEPAHVRTQEPVFVFSGNQSQTGDKLHINPFITCSLCAKICECVSVCVCVCVHTYGLLCIRTMVEPVHRLVFRF</sequence>
<reference evidence="3" key="1">
    <citation type="submission" date="2017-02" db="UniProtKB">
        <authorList>
            <consortium name="WormBaseParasite"/>
        </authorList>
    </citation>
    <scope>IDENTIFICATION</scope>
</reference>
<dbReference type="OrthoDB" id="10600541at2759"/>
<proteinExistence type="predicted"/>
<dbReference type="WBParaSite" id="TTAC_0000088301-mRNA-1">
    <property type="protein sequence ID" value="TTAC_0000088301-mRNA-1"/>
    <property type="gene ID" value="TTAC_0000088301"/>
</dbReference>
<keyword evidence="2" id="KW-1185">Reference proteome</keyword>
<evidence type="ECO:0000313" key="3">
    <source>
        <dbReference type="WBParaSite" id="TTAC_0000088301-mRNA-1"/>
    </source>
</evidence>
<reference evidence="1 2" key="2">
    <citation type="submission" date="2018-11" db="EMBL/GenBank/DDBJ databases">
        <authorList>
            <consortium name="Pathogen Informatics"/>
        </authorList>
    </citation>
    <scope>NUCLEOTIDE SEQUENCE [LARGE SCALE GENOMIC DNA]</scope>
</reference>
<dbReference type="AlphaFoldDB" id="A0A0R3WJM6"/>
<gene>
    <name evidence="1" type="ORF">TTAC_LOCUS884</name>
</gene>
<name>A0A0R3WJM6_HYDTA</name>
<accession>A0A0R3WJM6</accession>